<keyword evidence="1" id="KW-0472">Membrane</keyword>
<dbReference type="RefSeq" id="WP_131448945.1">
    <property type="nucleotide sequence ID" value="NZ_SJZI01000042.1"/>
</dbReference>
<sequence>MMKKTVLRYGGYGTIVLVVLSALPFLFFSGGQDYDKMEVFGYLTMVLSMVFVFFGLRHYRDSVNGGVLGFGQGLKLGLLITLLPAIGFGLFDVIYTRVINPGWHAEYMAQYSAKLQPAERAAFEQQMALFSNPVFEFLLMAATVLIIGLIVTIISTLALMRKPRKELAV</sequence>
<dbReference type="AlphaFoldDB" id="A0A4R1BB07"/>
<gene>
    <name evidence="2" type="ORF">EPD60_08950</name>
</gene>
<feature type="transmembrane region" description="Helical" evidence="1">
    <location>
        <begin position="137"/>
        <end position="160"/>
    </location>
</feature>
<comment type="caution">
    <text evidence="2">The sequence shown here is derived from an EMBL/GenBank/DDBJ whole genome shotgun (WGS) entry which is preliminary data.</text>
</comment>
<dbReference type="EMBL" id="SJZI01000042">
    <property type="protein sequence ID" value="TCJ14127.1"/>
    <property type="molecule type" value="Genomic_DNA"/>
</dbReference>
<feature type="transmembrane region" description="Helical" evidence="1">
    <location>
        <begin position="9"/>
        <end position="27"/>
    </location>
</feature>
<feature type="transmembrane region" description="Helical" evidence="1">
    <location>
        <begin position="76"/>
        <end position="95"/>
    </location>
</feature>
<keyword evidence="1" id="KW-0812">Transmembrane</keyword>
<evidence type="ECO:0000313" key="3">
    <source>
        <dbReference type="Proteomes" id="UP000295334"/>
    </source>
</evidence>
<dbReference type="Proteomes" id="UP000295334">
    <property type="component" value="Unassembled WGS sequence"/>
</dbReference>
<keyword evidence="1" id="KW-1133">Transmembrane helix</keyword>
<evidence type="ECO:0000256" key="1">
    <source>
        <dbReference type="SAM" id="Phobius"/>
    </source>
</evidence>
<evidence type="ECO:0000313" key="2">
    <source>
        <dbReference type="EMBL" id="TCJ14127.1"/>
    </source>
</evidence>
<protein>
    <submittedName>
        <fullName evidence="2">DUF4199 domain-containing protein</fullName>
    </submittedName>
</protein>
<feature type="transmembrane region" description="Helical" evidence="1">
    <location>
        <begin position="39"/>
        <end position="56"/>
    </location>
</feature>
<reference evidence="2 3" key="1">
    <citation type="submission" date="2019-03" db="EMBL/GenBank/DDBJ databases">
        <authorList>
            <person name="Kim M.K.M."/>
        </authorList>
    </citation>
    <scope>NUCLEOTIDE SEQUENCE [LARGE SCALE GENOMIC DNA]</scope>
    <source>
        <strain evidence="2 3">17J68-12</strain>
    </source>
</reference>
<keyword evidence="3" id="KW-1185">Reference proteome</keyword>
<proteinExistence type="predicted"/>
<organism evidence="2 3">
    <name type="scientific">Flaviaesturariibacter flavus</name>
    <dbReference type="NCBI Taxonomy" id="2502780"/>
    <lineage>
        <taxon>Bacteria</taxon>
        <taxon>Pseudomonadati</taxon>
        <taxon>Bacteroidota</taxon>
        <taxon>Chitinophagia</taxon>
        <taxon>Chitinophagales</taxon>
        <taxon>Chitinophagaceae</taxon>
        <taxon>Flaviaestuariibacter</taxon>
    </lineage>
</organism>
<name>A0A4R1BB07_9BACT</name>
<dbReference type="OrthoDB" id="6384283at2"/>
<dbReference type="Pfam" id="PF13858">
    <property type="entry name" value="DUF4199"/>
    <property type="match status" value="1"/>
</dbReference>
<dbReference type="InterPro" id="IPR025250">
    <property type="entry name" value="DUF4199"/>
</dbReference>
<accession>A0A4R1BB07</accession>